<keyword evidence="1 3" id="KW-0560">Oxidoreductase</keyword>
<feature type="domain" description="FAD dependent oxidoreductase" evidence="2">
    <location>
        <begin position="133"/>
        <end position="557"/>
    </location>
</feature>
<evidence type="ECO:0000313" key="4">
    <source>
        <dbReference type="Proteomes" id="UP001431963"/>
    </source>
</evidence>
<dbReference type="GO" id="GO:0016491">
    <property type="term" value="F:oxidoreductase activity"/>
    <property type="evidence" value="ECO:0007669"/>
    <property type="project" value="UniProtKB-KW"/>
</dbReference>
<dbReference type="Pfam" id="PF01266">
    <property type="entry name" value="DAO"/>
    <property type="match status" value="1"/>
</dbReference>
<dbReference type="InterPro" id="IPR036188">
    <property type="entry name" value="FAD/NAD-bd_sf"/>
</dbReference>
<dbReference type="Gene3D" id="3.30.9.10">
    <property type="entry name" value="D-Amino Acid Oxidase, subunit A, domain 2"/>
    <property type="match status" value="1"/>
</dbReference>
<proteinExistence type="predicted"/>
<evidence type="ECO:0000259" key="2">
    <source>
        <dbReference type="Pfam" id="PF01266"/>
    </source>
</evidence>
<dbReference type="EC" id="1.-.-.-" evidence="3"/>
<dbReference type="SUPFAM" id="SSF51905">
    <property type="entry name" value="FAD/NAD(P)-binding domain"/>
    <property type="match status" value="1"/>
</dbReference>
<dbReference type="PANTHER" id="PTHR13847">
    <property type="entry name" value="SARCOSINE DEHYDROGENASE-RELATED"/>
    <property type="match status" value="1"/>
</dbReference>
<dbReference type="PANTHER" id="PTHR13847:SF289">
    <property type="entry name" value="GLYCINE OXIDASE"/>
    <property type="match status" value="1"/>
</dbReference>
<dbReference type="Proteomes" id="UP001431963">
    <property type="component" value="Unassembled WGS sequence"/>
</dbReference>
<dbReference type="RefSeq" id="WP_335424927.1">
    <property type="nucleotide sequence ID" value="NZ_JBALHR010000014.1"/>
</dbReference>
<dbReference type="EMBL" id="JBALHR010000014">
    <property type="protein sequence ID" value="MEH7829900.1"/>
    <property type="molecule type" value="Genomic_DNA"/>
</dbReference>
<sequence>MSFLLLSRVADTVLEELATDTLHYRHDLLRKGPRHLSRFLRNTPVSVIVTSDDLDPDVLTEWARAANRPVYLACYGDTAGRAQLLSRATEANVQVVAPAATVTEAFQRAEQRLCLDRFGNLGHTALRKHITFVGAGVVNLIVAHFALREGHSVSFIDARPDPRRGAHWRRLGCSAGGGNARMFTLSEMDNYNCRSIHDDMNWQFSRSVRENGWNVIPSTELNADERQWIDSFENIPSWLADSYNEAIFRFNRESHPMWDRWISEEPELFADSGLQPDILRVYSNQRHFETSRARQERVGAKLRDVSIDHLAEEQPILQPAIAAGQIIGGVYVHGFTVNVHRFMMNLIDRFERAGAEFRWDTEMTRIITSGEARIDGIELSTGERIGGNIVIAPGVYAGAALNGTGTQRQICGVLGAWLSLPDPEGGLRNSLKLARLGHITEDANVTVGWNEQGERCAIIGSGYGFTGFNPDNIDPDLLEAIYDGLKDTAATCFPEQFAAMMDAGTLNDTLKYCVRPWTPSGLGLFESFKSPESCVVIIGGHNTGGFAQAPAIGAAVVAAMRNDRHQMHADYHADRLKLMARPMPELV</sequence>
<evidence type="ECO:0000256" key="1">
    <source>
        <dbReference type="ARBA" id="ARBA00023002"/>
    </source>
</evidence>
<organism evidence="3 4">
    <name type="scientific">Gemmobacter denitrificans</name>
    <dbReference type="NCBI Taxonomy" id="3123040"/>
    <lineage>
        <taxon>Bacteria</taxon>
        <taxon>Pseudomonadati</taxon>
        <taxon>Pseudomonadota</taxon>
        <taxon>Alphaproteobacteria</taxon>
        <taxon>Rhodobacterales</taxon>
        <taxon>Paracoccaceae</taxon>
        <taxon>Gemmobacter</taxon>
    </lineage>
</organism>
<keyword evidence="4" id="KW-1185">Reference proteome</keyword>
<dbReference type="Gene3D" id="3.50.50.60">
    <property type="entry name" value="FAD/NAD(P)-binding domain"/>
    <property type="match status" value="1"/>
</dbReference>
<comment type="caution">
    <text evidence="3">The sequence shown here is derived from an EMBL/GenBank/DDBJ whole genome shotgun (WGS) entry which is preliminary data.</text>
</comment>
<dbReference type="InterPro" id="IPR006076">
    <property type="entry name" value="FAD-dep_OxRdtase"/>
</dbReference>
<accession>A0ABU8C054</accession>
<gene>
    <name evidence="3" type="ORF">V6590_17255</name>
</gene>
<reference evidence="3" key="1">
    <citation type="submission" date="2024-02" db="EMBL/GenBank/DDBJ databases">
        <title>Genome sequences of strain Gemmobacter sp. JM10B15.</title>
        <authorList>
            <person name="Zhang M."/>
        </authorList>
    </citation>
    <scope>NUCLEOTIDE SEQUENCE</scope>
    <source>
        <strain evidence="3">JM10B15</strain>
    </source>
</reference>
<evidence type="ECO:0000313" key="3">
    <source>
        <dbReference type="EMBL" id="MEH7829900.1"/>
    </source>
</evidence>
<protein>
    <submittedName>
        <fullName evidence="3">FAD-dependent oxidoreductase</fullName>
        <ecNumber evidence="3">1.-.-.-</ecNumber>
    </submittedName>
</protein>
<name>A0ABU8C054_9RHOB</name>